<keyword evidence="4" id="KW-1185">Reference proteome</keyword>
<dbReference type="InterPro" id="IPR050951">
    <property type="entry name" value="Retrovirus_Pol_polyprotein"/>
</dbReference>
<dbReference type="STRING" id="50429.A0A2B4R8B5"/>
<dbReference type="Gene3D" id="4.10.60.10">
    <property type="entry name" value="Zinc finger, CCHC-type"/>
    <property type="match status" value="1"/>
</dbReference>
<dbReference type="Gene3D" id="3.30.70.270">
    <property type="match status" value="1"/>
</dbReference>
<protein>
    <submittedName>
        <fullName evidence="3">Retrovirus-related Pol polyprotein from transposon opus</fullName>
    </submittedName>
</protein>
<dbReference type="Gene3D" id="3.10.10.10">
    <property type="entry name" value="HIV Type 1 Reverse Transcriptase, subunit A, domain 1"/>
    <property type="match status" value="2"/>
</dbReference>
<dbReference type="SUPFAM" id="SSF56672">
    <property type="entry name" value="DNA/RNA polymerases"/>
    <property type="match status" value="2"/>
</dbReference>
<dbReference type="OrthoDB" id="5984483at2759"/>
<dbReference type="InterPro" id="IPR000477">
    <property type="entry name" value="RT_dom"/>
</dbReference>
<reference evidence="4" key="1">
    <citation type="journal article" date="2017" name="bioRxiv">
        <title>Comparative analysis of the genomes of Stylophora pistillata and Acropora digitifera provides evidence for extensive differences between species of corals.</title>
        <authorList>
            <person name="Voolstra C.R."/>
            <person name="Li Y."/>
            <person name="Liew Y.J."/>
            <person name="Baumgarten S."/>
            <person name="Zoccola D."/>
            <person name="Flot J.-F."/>
            <person name="Tambutte S."/>
            <person name="Allemand D."/>
            <person name="Aranda M."/>
        </authorList>
    </citation>
    <scope>NUCLEOTIDE SEQUENCE [LARGE SCALE GENOMIC DNA]</scope>
</reference>
<dbReference type="SUPFAM" id="SSF57756">
    <property type="entry name" value="Retrovirus zinc finger-like domains"/>
    <property type="match status" value="1"/>
</dbReference>
<feature type="compositionally biased region" description="Basic residues" evidence="1">
    <location>
        <begin position="297"/>
        <end position="314"/>
    </location>
</feature>
<dbReference type="AlphaFoldDB" id="A0A2B4R8B5"/>
<evidence type="ECO:0000259" key="2">
    <source>
        <dbReference type="PROSITE" id="PS50878"/>
    </source>
</evidence>
<dbReference type="SUPFAM" id="SSF50630">
    <property type="entry name" value="Acid proteases"/>
    <property type="match status" value="1"/>
</dbReference>
<organism evidence="3 4">
    <name type="scientific">Stylophora pistillata</name>
    <name type="common">Smooth cauliflower coral</name>
    <dbReference type="NCBI Taxonomy" id="50429"/>
    <lineage>
        <taxon>Eukaryota</taxon>
        <taxon>Metazoa</taxon>
        <taxon>Cnidaria</taxon>
        <taxon>Anthozoa</taxon>
        <taxon>Hexacorallia</taxon>
        <taxon>Scleractinia</taxon>
        <taxon>Astrocoeniina</taxon>
        <taxon>Pocilloporidae</taxon>
        <taxon>Stylophora</taxon>
    </lineage>
</organism>
<dbReference type="EMBL" id="LSMT01001323">
    <property type="protein sequence ID" value="PFX12515.1"/>
    <property type="molecule type" value="Genomic_DNA"/>
</dbReference>
<gene>
    <name evidence="3" type="primary">pol</name>
    <name evidence="3" type="ORF">AWC38_SpisGene23517</name>
</gene>
<evidence type="ECO:0000313" key="3">
    <source>
        <dbReference type="EMBL" id="PFX12515.1"/>
    </source>
</evidence>
<dbReference type="GO" id="GO:0003676">
    <property type="term" value="F:nucleic acid binding"/>
    <property type="evidence" value="ECO:0007669"/>
    <property type="project" value="InterPro"/>
</dbReference>
<dbReference type="InterPro" id="IPR043128">
    <property type="entry name" value="Rev_trsase/Diguanyl_cyclase"/>
</dbReference>
<feature type="domain" description="Reverse transcriptase" evidence="2">
    <location>
        <begin position="471"/>
        <end position="648"/>
    </location>
</feature>
<dbReference type="InterPro" id="IPR036875">
    <property type="entry name" value="Znf_CCHC_sf"/>
</dbReference>
<sequence>MYNKTEEKPIGKKRVQVVNPRNGKKYSVEFVVVKGKGKLLLGLRASEQMQLISVVRQNIMALQAEEPSQSKTPLTTESILEEYAYVLREGKLEGDLHLEIDPNIPPVQLPTRKVPIAIKEKLKEEINRLEGLNIITPVNVPTSWISATVVTMKKNGNVRLFKLSGEDIQYANVKQKFKDHFKGKVALVFERTQFVRRCQQDKESVLTFIEDLQRRADLCSFGDLRDQMVHTQIIAGLPHSHLRRRLMANDNLTLDQVIKEVKSAEITKHHDQILQNPSSAADISAIHDRKVPENKRRSPKPKHGVSSKAKKRSCYRCGAQPGHPPQRCPAKDATCNACNKKGHYSKVCKSSKQVRRVNYDSEEDDISVMTVNEVVNTIETSEKWRTNLSIGNSEVNFKIDTGTDVTVIPEEVFCQCNLGKLHYTSKRLFGADHKGLCVIGTIRDTLSLGEKRVPLPMKSKVKEELSRMEKLGVIRKVDKPTNWCAGMVTVPKPNGKIRICVDLTKLNENVCRETYPLLKIEALLGEVGESTVFTKTDASSGFWQEKLAENSQLLTTFLTPVGRYCFQRLTFGLKSAPERFQKRMLNELEGLEGVICIMDDILVHGKTQKQHDERLDAVLTRLIRARITLNPEKCEFSRKQLKFAGHSLSAQGIGPDPDKTAAIE</sequence>
<dbReference type="PROSITE" id="PS50878">
    <property type="entry name" value="RT_POL"/>
    <property type="match status" value="1"/>
</dbReference>
<evidence type="ECO:0000313" key="4">
    <source>
        <dbReference type="Proteomes" id="UP000225706"/>
    </source>
</evidence>
<evidence type="ECO:0000256" key="1">
    <source>
        <dbReference type="SAM" id="MobiDB-lite"/>
    </source>
</evidence>
<dbReference type="GO" id="GO:0004519">
    <property type="term" value="F:endonuclease activity"/>
    <property type="evidence" value="ECO:0007669"/>
    <property type="project" value="UniProtKB-KW"/>
</dbReference>
<dbReference type="SMART" id="SM00343">
    <property type="entry name" value="ZnF_C2HC"/>
    <property type="match status" value="2"/>
</dbReference>
<dbReference type="Pfam" id="PF00078">
    <property type="entry name" value="RVT_1"/>
    <property type="match status" value="1"/>
</dbReference>
<accession>A0A2B4R8B5</accession>
<dbReference type="CDD" id="cd01647">
    <property type="entry name" value="RT_LTR"/>
    <property type="match status" value="1"/>
</dbReference>
<dbReference type="InterPro" id="IPR021109">
    <property type="entry name" value="Peptidase_aspartic_dom_sf"/>
</dbReference>
<name>A0A2B4R8B5_STYPI</name>
<proteinExistence type="predicted"/>
<dbReference type="PANTHER" id="PTHR37984:SF9">
    <property type="entry name" value="INTEGRASE CATALYTIC DOMAIN-CONTAINING PROTEIN"/>
    <property type="match status" value="1"/>
</dbReference>
<comment type="caution">
    <text evidence="3">The sequence shown here is derived from an EMBL/GenBank/DDBJ whole genome shotgun (WGS) entry which is preliminary data.</text>
</comment>
<dbReference type="Proteomes" id="UP000225706">
    <property type="component" value="Unassembled WGS sequence"/>
</dbReference>
<dbReference type="GO" id="GO:0016779">
    <property type="term" value="F:nucleotidyltransferase activity"/>
    <property type="evidence" value="ECO:0007669"/>
    <property type="project" value="UniProtKB-KW"/>
</dbReference>
<dbReference type="InterPro" id="IPR001878">
    <property type="entry name" value="Znf_CCHC"/>
</dbReference>
<dbReference type="PANTHER" id="PTHR37984">
    <property type="entry name" value="PROTEIN CBG26694"/>
    <property type="match status" value="1"/>
</dbReference>
<feature type="region of interest" description="Disordered" evidence="1">
    <location>
        <begin position="289"/>
        <end position="331"/>
    </location>
</feature>
<dbReference type="InterPro" id="IPR043502">
    <property type="entry name" value="DNA/RNA_pol_sf"/>
</dbReference>
<dbReference type="GO" id="GO:0008270">
    <property type="term" value="F:zinc ion binding"/>
    <property type="evidence" value="ECO:0007669"/>
    <property type="project" value="InterPro"/>
</dbReference>